<evidence type="ECO:0000313" key="5">
    <source>
        <dbReference type="Proteomes" id="UP000649617"/>
    </source>
</evidence>
<sequence>SLRICSRGTGVKTGVGLVLAALGITVWRTVPENSFAETGRRLFSGHLPTDYAAGVGAQVHLPTCKTLMHLFKTVAASPQAALHRMSSTGKPNLQEWTDAIQDWKWGLSKSQISGMFHGIDSAMDGQVDIQELLQCFRHGEYEGHFWQTASPKPAAASVQVVQGHHQYNCYDGLDMWRFDWSNEKKVSCSLISASELRGSLIPGLTPFQVVQRLDTDGDGVVSRNEWLGAATGFASQTPFAKTLIEPRAEFAFKSMDVSQDGNLNPRDLANSLGLRDDKSPLELGSSGLPSVSATGLKQRVLARWSTLSNAFQKMDRDHNHRLSREEFGAGLAEVRPPIDQPSELARLFQGIDALRDDRITPPEWHGTMQSETLFQSPEALQHLLHTGSAGGPDGWIHTSPEPAESLQGGSPTPQGSQKSAQVKGSSSGGLQDLTSHLEELSAQAEGKFRQKAVEWAGSMKNACIRMGVLRDDISQSAFQSAVGGFEPLLAEQSSSEIFKQMDEDKNGLISGEECVLSEEELRKKLASVKSLRNLFRDADVDSDGQLSRDEFAKLGKLLSKGSSGGKYAAFFDDMAAAGKPPLTLAALESMAGAPSSSKQVLSKEDGAKYTLPAIIHGKCILSVKGDNLPSGLSDKVGQSLSTTLSQQLGVTVRVAGAQEQQGTTSTEFDVLYTSKTQNGAEVISKLRMSADIIQTELQRAVEAVVSASASAWCSSTMDFYGPKAGALPRGQKVMQEFGQLAGKPKENGFPYVAAR</sequence>
<evidence type="ECO:0000256" key="1">
    <source>
        <dbReference type="ARBA" id="ARBA00022837"/>
    </source>
</evidence>
<organism evidence="4 5">
    <name type="scientific">Symbiodinium pilosum</name>
    <name type="common">Dinoflagellate</name>
    <dbReference type="NCBI Taxonomy" id="2952"/>
    <lineage>
        <taxon>Eukaryota</taxon>
        <taxon>Sar</taxon>
        <taxon>Alveolata</taxon>
        <taxon>Dinophyceae</taxon>
        <taxon>Suessiales</taxon>
        <taxon>Symbiodiniaceae</taxon>
        <taxon>Symbiodinium</taxon>
    </lineage>
</organism>
<dbReference type="PROSITE" id="PS50222">
    <property type="entry name" value="EF_HAND_2"/>
    <property type="match status" value="4"/>
</dbReference>
<feature type="compositionally biased region" description="Polar residues" evidence="2">
    <location>
        <begin position="407"/>
        <end position="431"/>
    </location>
</feature>
<comment type="caution">
    <text evidence="4">The sequence shown here is derived from an EMBL/GenBank/DDBJ whole genome shotgun (WGS) entry which is preliminary data.</text>
</comment>
<evidence type="ECO:0000259" key="3">
    <source>
        <dbReference type="PROSITE" id="PS50222"/>
    </source>
</evidence>
<dbReference type="OrthoDB" id="423872at2759"/>
<keyword evidence="5" id="KW-1185">Reference proteome</keyword>
<dbReference type="InterPro" id="IPR011992">
    <property type="entry name" value="EF-hand-dom_pair"/>
</dbReference>
<dbReference type="InterPro" id="IPR002048">
    <property type="entry name" value="EF_hand_dom"/>
</dbReference>
<feature type="domain" description="EF-hand" evidence="3">
    <location>
        <begin position="302"/>
        <end position="337"/>
    </location>
</feature>
<dbReference type="InterPro" id="IPR018247">
    <property type="entry name" value="EF_Hand_1_Ca_BS"/>
</dbReference>
<dbReference type="SMART" id="SM00054">
    <property type="entry name" value="EFh"/>
    <property type="match status" value="6"/>
</dbReference>
<feature type="region of interest" description="Disordered" evidence="2">
    <location>
        <begin position="384"/>
        <end position="431"/>
    </location>
</feature>
<name>A0A812MSF8_SYMPI</name>
<evidence type="ECO:0000313" key="4">
    <source>
        <dbReference type="EMBL" id="CAE7271724.1"/>
    </source>
</evidence>
<dbReference type="EMBL" id="CAJNIZ010008779">
    <property type="protein sequence ID" value="CAE7271724.1"/>
    <property type="molecule type" value="Genomic_DNA"/>
</dbReference>
<feature type="domain" description="EF-hand" evidence="3">
    <location>
        <begin position="107"/>
        <end position="142"/>
    </location>
</feature>
<dbReference type="Pfam" id="PF13202">
    <property type="entry name" value="EF-hand_5"/>
    <property type="match status" value="1"/>
</dbReference>
<gene>
    <name evidence="4" type="primary">erg10</name>
    <name evidence="4" type="ORF">SPIL2461_LOCUS5987</name>
</gene>
<proteinExistence type="predicted"/>
<feature type="domain" description="EF-hand" evidence="3">
    <location>
        <begin position="526"/>
        <end position="561"/>
    </location>
</feature>
<dbReference type="PROSITE" id="PS00018">
    <property type="entry name" value="EF_HAND_1"/>
    <property type="match status" value="4"/>
</dbReference>
<dbReference type="SUPFAM" id="SSF47473">
    <property type="entry name" value="EF-hand"/>
    <property type="match status" value="2"/>
</dbReference>
<dbReference type="AlphaFoldDB" id="A0A812MSF8"/>
<dbReference type="Pfam" id="PF13499">
    <property type="entry name" value="EF-hand_7"/>
    <property type="match status" value="1"/>
</dbReference>
<evidence type="ECO:0000256" key="2">
    <source>
        <dbReference type="SAM" id="MobiDB-lite"/>
    </source>
</evidence>
<feature type="non-terminal residue" evidence="4">
    <location>
        <position position="755"/>
    </location>
</feature>
<dbReference type="Proteomes" id="UP000649617">
    <property type="component" value="Unassembled WGS sequence"/>
</dbReference>
<dbReference type="CDD" id="cd00051">
    <property type="entry name" value="EFh"/>
    <property type="match status" value="1"/>
</dbReference>
<reference evidence="4" key="1">
    <citation type="submission" date="2021-02" db="EMBL/GenBank/DDBJ databases">
        <authorList>
            <person name="Dougan E. K."/>
            <person name="Rhodes N."/>
            <person name="Thang M."/>
            <person name="Chan C."/>
        </authorList>
    </citation>
    <scope>NUCLEOTIDE SEQUENCE</scope>
</reference>
<keyword evidence="1" id="KW-0106">Calcium</keyword>
<dbReference type="InterPro" id="IPR052591">
    <property type="entry name" value="CML21-like"/>
</dbReference>
<dbReference type="GO" id="GO:0005509">
    <property type="term" value="F:calcium ion binding"/>
    <property type="evidence" value="ECO:0007669"/>
    <property type="project" value="InterPro"/>
</dbReference>
<feature type="domain" description="EF-hand" evidence="3">
    <location>
        <begin position="208"/>
        <end position="236"/>
    </location>
</feature>
<dbReference type="Gene3D" id="1.10.238.10">
    <property type="entry name" value="EF-hand"/>
    <property type="match status" value="3"/>
</dbReference>
<dbReference type="PANTHER" id="PTHR23064">
    <property type="entry name" value="TROPONIN"/>
    <property type="match status" value="1"/>
</dbReference>
<protein>
    <submittedName>
        <fullName evidence="4">Erg10 protein</fullName>
    </submittedName>
</protein>
<accession>A0A812MSF8</accession>